<gene>
    <name evidence="1" type="ORF">SI8410_16020547</name>
</gene>
<reference evidence="1" key="1">
    <citation type="submission" date="2020-02" db="EMBL/GenBank/DDBJ databases">
        <authorList>
            <person name="Scholz U."/>
            <person name="Mascher M."/>
            <person name="Fiebig A."/>
        </authorList>
    </citation>
    <scope>NUCLEOTIDE SEQUENCE</scope>
</reference>
<evidence type="ECO:0000313" key="1">
    <source>
        <dbReference type="EMBL" id="CAA7409869.1"/>
    </source>
</evidence>
<dbReference type="EMBL" id="LR746279">
    <property type="protein sequence ID" value="CAA7409869.1"/>
    <property type="molecule type" value="Genomic_DNA"/>
</dbReference>
<organism evidence="1 2">
    <name type="scientific">Spirodela intermedia</name>
    <name type="common">Intermediate duckweed</name>
    <dbReference type="NCBI Taxonomy" id="51605"/>
    <lineage>
        <taxon>Eukaryota</taxon>
        <taxon>Viridiplantae</taxon>
        <taxon>Streptophyta</taxon>
        <taxon>Embryophyta</taxon>
        <taxon>Tracheophyta</taxon>
        <taxon>Spermatophyta</taxon>
        <taxon>Magnoliopsida</taxon>
        <taxon>Liliopsida</taxon>
        <taxon>Araceae</taxon>
        <taxon>Lemnoideae</taxon>
        <taxon>Spirodela</taxon>
    </lineage>
</organism>
<accession>A0A7I8LIK2</accession>
<keyword evidence="2" id="KW-1185">Reference proteome</keyword>
<dbReference type="AlphaFoldDB" id="A0A7I8LIK2"/>
<sequence>MKMCGVFHVCKLVLERESYDSGSIPLHRSP</sequence>
<dbReference type="Proteomes" id="UP000663760">
    <property type="component" value="Chromosome 16"/>
</dbReference>
<proteinExistence type="predicted"/>
<evidence type="ECO:0000313" key="2">
    <source>
        <dbReference type="Proteomes" id="UP000663760"/>
    </source>
</evidence>
<protein>
    <submittedName>
        <fullName evidence="1">Uncharacterized protein</fullName>
    </submittedName>
</protein>
<name>A0A7I8LIK2_SPIIN</name>